<evidence type="ECO:0000256" key="7">
    <source>
        <dbReference type="HAMAP-Rule" id="MF_00550"/>
    </source>
</evidence>
<feature type="binding site" evidence="7 9">
    <location>
        <position position="383"/>
    </location>
    <ligand>
        <name>Zn(2+)</name>
        <dbReference type="ChEBI" id="CHEBI:29105"/>
        <label>2</label>
    </ligand>
</feature>
<dbReference type="Gene3D" id="3.40.630.10">
    <property type="entry name" value="Zn peptidases"/>
    <property type="match status" value="1"/>
</dbReference>
<dbReference type="InterPro" id="IPR010161">
    <property type="entry name" value="Peptidase_M20B"/>
</dbReference>
<dbReference type="HAMAP" id="MF_00550">
    <property type="entry name" value="Aminopeptidase_M20"/>
    <property type="match status" value="1"/>
</dbReference>
<keyword evidence="7" id="KW-0963">Cytoplasm</keyword>
<dbReference type="CDD" id="cd03892">
    <property type="entry name" value="M20_peptT"/>
    <property type="match status" value="1"/>
</dbReference>
<evidence type="ECO:0000256" key="5">
    <source>
        <dbReference type="ARBA" id="ARBA00022833"/>
    </source>
</evidence>
<keyword evidence="6 7" id="KW-0482">Metalloprotease</keyword>
<evidence type="ECO:0000256" key="9">
    <source>
        <dbReference type="PIRSR" id="PIRSR037215-2"/>
    </source>
</evidence>
<reference evidence="12" key="1">
    <citation type="journal article" date="2012" name="Stand. Genomic Sci.">
        <title>Genome sequence of the Antarctic rhodopsins-containing flavobacterium Gillisia limnaea type strain (R-8282(T)).</title>
        <authorList>
            <person name="Riedel T."/>
            <person name="Held B."/>
            <person name="Nolan M."/>
            <person name="Lucas S."/>
            <person name="Lapidus A."/>
            <person name="Tice H."/>
            <person name="Del Rio T.G."/>
            <person name="Cheng J.F."/>
            <person name="Han C."/>
            <person name="Tapia R."/>
            <person name="Goodwin L.A."/>
            <person name="Pitluck S."/>
            <person name="Liolios K."/>
            <person name="Mavromatis K."/>
            <person name="Pagani I."/>
            <person name="Ivanova N."/>
            <person name="Mikhailova N."/>
            <person name="Pati A."/>
            <person name="Chen A."/>
            <person name="Palaniappan K."/>
            <person name="Land M."/>
            <person name="Rohde M."/>
            <person name="Tindall B.J."/>
            <person name="Detter J.C."/>
            <person name="Goker M."/>
            <person name="Bristow J."/>
            <person name="Eisen J.A."/>
            <person name="Markowitz V."/>
            <person name="Hugenholtz P."/>
            <person name="Kyrpides N.C."/>
            <person name="Klenk H.P."/>
            <person name="Woyke T."/>
        </authorList>
    </citation>
    <scope>NUCLEOTIDE SEQUENCE [LARGE SCALE GENOMIC DNA]</scope>
    <source>
        <strain evidence="12">DSM 15749 / LMG 21470 / R-8282</strain>
    </source>
</reference>
<dbReference type="STRING" id="865937.Gilli_2849"/>
<evidence type="ECO:0000256" key="8">
    <source>
        <dbReference type="PIRSR" id="PIRSR037215-1"/>
    </source>
</evidence>
<sequence length="415" mass="46982">MISKDVLINRFISYIKIDTQSDPNSSETPSTKKQWNLANKLVSELKQIGMQDVEIDENAYIMATLPANIAHKVPVIGFISHFDTSPDFSGTDVNPQIIENYDGKDILLNKELDIVLSPNYFEDLLQYKGQTLITTDGTTLLGADDKAGITEIISAMEYLINNPDIPHGKIRVGFTPDEEIGRGAHKFDVDKFGAKWAYTMDGSQVGELEFENFNAASAKIYVKGKMVHPGYAKDKMINSIYIAQDFINSLPRLETPEHTEDRQGFFHLSDIQGDVEETQLEYIIRDHDKEHFEARKDMMRDLVSEINSQYEREVIKIEIKDQYSNMREKIEPVMHIVDIAEKAMKALNILPIIKPIRGGTDGAQLSYMGLPCPNIFAGGHNFHGRYEYVPVESIQKAVAVIVKIAEITSEKYKER</sequence>
<evidence type="ECO:0000259" key="10">
    <source>
        <dbReference type="Pfam" id="PF07687"/>
    </source>
</evidence>
<feature type="binding site" evidence="7 9">
    <location>
        <position position="144"/>
    </location>
    <ligand>
        <name>Zn(2+)</name>
        <dbReference type="ChEBI" id="CHEBI:29105"/>
        <label>1</label>
    </ligand>
</feature>
<dbReference type="GO" id="GO:0006508">
    <property type="term" value="P:proteolysis"/>
    <property type="evidence" value="ECO:0007669"/>
    <property type="project" value="UniProtKB-UniRule"/>
</dbReference>
<feature type="active site" description="Proton acceptor" evidence="7 8">
    <location>
        <position position="178"/>
    </location>
</feature>
<dbReference type="AlphaFoldDB" id="H2BZQ3"/>
<dbReference type="RefSeq" id="WP_006989768.1">
    <property type="nucleotide sequence ID" value="NZ_JH594606.1"/>
</dbReference>
<evidence type="ECO:0000313" key="11">
    <source>
        <dbReference type="EMBL" id="EHQ03462.1"/>
    </source>
</evidence>
<dbReference type="GO" id="GO:0005829">
    <property type="term" value="C:cytosol"/>
    <property type="evidence" value="ECO:0007669"/>
    <property type="project" value="TreeGrafter"/>
</dbReference>
<comment type="cofactor">
    <cofactor evidence="7 9">
        <name>Zn(2+)</name>
        <dbReference type="ChEBI" id="CHEBI:29105"/>
    </cofactor>
    <text evidence="7 9">Binds 2 Zn(2+) ions per subunit.</text>
</comment>
<dbReference type="Pfam" id="PF01546">
    <property type="entry name" value="Peptidase_M20"/>
    <property type="match status" value="1"/>
</dbReference>
<keyword evidence="2 7" id="KW-0645">Protease</keyword>
<feature type="active site" evidence="7 8">
    <location>
        <position position="83"/>
    </location>
</feature>
<dbReference type="SUPFAM" id="SSF55031">
    <property type="entry name" value="Bacterial exopeptidase dimerisation domain"/>
    <property type="match status" value="1"/>
</dbReference>
<protein>
    <recommendedName>
        <fullName evidence="7">Peptidase T</fullName>
        <ecNumber evidence="7">3.4.11.4</ecNumber>
    </recommendedName>
    <alternativeName>
        <fullName evidence="7">Aminotripeptidase</fullName>
        <shortName evidence="7">Tripeptidase</shortName>
    </alternativeName>
    <alternativeName>
        <fullName evidence="7">Tripeptide aminopeptidase</fullName>
    </alternativeName>
</protein>
<comment type="similarity">
    <text evidence="1 7">Belongs to the peptidase M20B family.</text>
</comment>
<feature type="binding site" evidence="7 9">
    <location>
        <position position="201"/>
    </location>
    <ligand>
        <name>Zn(2+)</name>
        <dbReference type="ChEBI" id="CHEBI:29105"/>
        <label>1</label>
    </ligand>
</feature>
<keyword evidence="5 7" id="KW-0862">Zinc</keyword>
<dbReference type="GO" id="GO:0043171">
    <property type="term" value="P:peptide catabolic process"/>
    <property type="evidence" value="ECO:0007669"/>
    <property type="project" value="UniProtKB-UniRule"/>
</dbReference>
<dbReference type="GO" id="GO:0008237">
    <property type="term" value="F:metallopeptidase activity"/>
    <property type="evidence" value="ECO:0007669"/>
    <property type="project" value="UniProtKB-KW"/>
</dbReference>
<dbReference type="GO" id="GO:0045148">
    <property type="term" value="F:tripeptide aminopeptidase activity"/>
    <property type="evidence" value="ECO:0007669"/>
    <property type="project" value="UniProtKB-UniRule"/>
</dbReference>
<dbReference type="InterPro" id="IPR036264">
    <property type="entry name" value="Bact_exopeptidase_dim_dom"/>
</dbReference>
<dbReference type="SUPFAM" id="SSF53187">
    <property type="entry name" value="Zn-dependent exopeptidases"/>
    <property type="match status" value="1"/>
</dbReference>
<comment type="subcellular location">
    <subcellularLocation>
        <location evidence="7">Cytoplasm</location>
    </subcellularLocation>
</comment>
<feature type="binding site" evidence="7 9">
    <location>
        <position position="81"/>
    </location>
    <ligand>
        <name>Zn(2+)</name>
        <dbReference type="ChEBI" id="CHEBI:29105"/>
        <label>1</label>
    </ligand>
</feature>
<dbReference type="PROSITE" id="PS00759">
    <property type="entry name" value="ARGE_DAPE_CPG2_2"/>
    <property type="match status" value="1"/>
</dbReference>
<dbReference type="EC" id="3.4.11.4" evidence="7"/>
<gene>
    <name evidence="7" type="primary">pepT</name>
    <name evidence="11" type="ORF">Gilli_2849</name>
</gene>
<dbReference type="NCBIfam" id="NF003976">
    <property type="entry name" value="PRK05469.1"/>
    <property type="match status" value="1"/>
</dbReference>
<evidence type="ECO:0000256" key="2">
    <source>
        <dbReference type="ARBA" id="ARBA00022670"/>
    </source>
</evidence>
<dbReference type="NCBIfam" id="TIGR01882">
    <property type="entry name" value="peptidase-T"/>
    <property type="match status" value="1"/>
</dbReference>
<accession>H2BZQ3</accession>
<dbReference type="InterPro" id="IPR001261">
    <property type="entry name" value="ArgE/DapE_CS"/>
</dbReference>
<comment type="catalytic activity">
    <reaction evidence="7">
        <text>Release of the N-terminal residue from a tripeptide.</text>
        <dbReference type="EC" id="3.4.11.4"/>
    </reaction>
</comment>
<evidence type="ECO:0000313" key="12">
    <source>
        <dbReference type="Proteomes" id="UP000003844"/>
    </source>
</evidence>
<evidence type="ECO:0000256" key="6">
    <source>
        <dbReference type="ARBA" id="ARBA00023049"/>
    </source>
</evidence>
<keyword evidence="12" id="KW-1185">Reference proteome</keyword>
<keyword evidence="4 7" id="KW-0378">Hydrolase</keyword>
<feature type="binding site" evidence="7 9">
    <location>
        <position position="144"/>
    </location>
    <ligand>
        <name>Zn(2+)</name>
        <dbReference type="ChEBI" id="CHEBI:29105"/>
        <label>2</label>
    </ligand>
</feature>
<dbReference type="GO" id="GO:0008270">
    <property type="term" value="F:zinc ion binding"/>
    <property type="evidence" value="ECO:0007669"/>
    <property type="project" value="UniProtKB-UniRule"/>
</dbReference>
<evidence type="ECO:0000256" key="3">
    <source>
        <dbReference type="ARBA" id="ARBA00022723"/>
    </source>
</evidence>
<dbReference type="Proteomes" id="UP000003844">
    <property type="component" value="Unassembled WGS sequence"/>
</dbReference>
<dbReference type="PANTHER" id="PTHR42994">
    <property type="entry name" value="PEPTIDASE T"/>
    <property type="match status" value="1"/>
</dbReference>
<dbReference type="MEROPS" id="M20.003"/>
<dbReference type="PANTHER" id="PTHR42994:SF1">
    <property type="entry name" value="PEPTIDASE T"/>
    <property type="match status" value="1"/>
</dbReference>
<dbReference type="HOGENOM" id="CLU_053676_0_0_10"/>
<dbReference type="InterPro" id="IPR011650">
    <property type="entry name" value="Peptidase_M20_dimer"/>
</dbReference>
<dbReference type="Gene3D" id="3.30.70.360">
    <property type="match status" value="1"/>
</dbReference>
<dbReference type="EMBL" id="JH594606">
    <property type="protein sequence ID" value="EHQ03462.1"/>
    <property type="molecule type" value="Genomic_DNA"/>
</dbReference>
<evidence type="ECO:0000256" key="1">
    <source>
        <dbReference type="ARBA" id="ARBA00009692"/>
    </source>
</evidence>
<comment type="function">
    <text evidence="7">Cleaves the N-terminal amino acid of tripeptides.</text>
</comment>
<organism evidence="11 12">
    <name type="scientific">Gillisia limnaea (strain DSM 15749 / LMG 21470 / R-8282)</name>
    <dbReference type="NCBI Taxonomy" id="865937"/>
    <lineage>
        <taxon>Bacteria</taxon>
        <taxon>Pseudomonadati</taxon>
        <taxon>Bacteroidota</taxon>
        <taxon>Flavobacteriia</taxon>
        <taxon>Flavobacteriales</taxon>
        <taxon>Flavobacteriaceae</taxon>
        <taxon>Gillisia</taxon>
    </lineage>
</organism>
<proteinExistence type="inferred from homology"/>
<dbReference type="NCBIfam" id="NF009920">
    <property type="entry name" value="PRK13381.1"/>
    <property type="match status" value="1"/>
</dbReference>
<dbReference type="OrthoDB" id="9804934at2"/>
<dbReference type="eggNOG" id="COG2195">
    <property type="taxonomic scope" value="Bacteria"/>
</dbReference>
<keyword evidence="7" id="KW-0031">Aminopeptidase</keyword>
<dbReference type="PROSITE" id="PS00758">
    <property type="entry name" value="ARGE_DAPE_CPG2_1"/>
    <property type="match status" value="1"/>
</dbReference>
<dbReference type="Pfam" id="PF07687">
    <property type="entry name" value="M20_dimer"/>
    <property type="match status" value="1"/>
</dbReference>
<name>H2BZQ3_GILLR</name>
<feature type="domain" description="Peptidase M20 dimerisation" evidence="10">
    <location>
        <begin position="211"/>
        <end position="310"/>
    </location>
</feature>
<keyword evidence="3 7" id="KW-0479">Metal-binding</keyword>
<dbReference type="PIRSF" id="PIRSF037215">
    <property type="entry name" value="Peptidase_M20B"/>
    <property type="match status" value="1"/>
</dbReference>
<evidence type="ECO:0000256" key="4">
    <source>
        <dbReference type="ARBA" id="ARBA00022801"/>
    </source>
</evidence>
<feature type="binding site" evidence="7 9">
    <location>
        <position position="179"/>
    </location>
    <ligand>
        <name>Zn(2+)</name>
        <dbReference type="ChEBI" id="CHEBI:29105"/>
        <label>2</label>
    </ligand>
</feature>
<dbReference type="InterPro" id="IPR002933">
    <property type="entry name" value="Peptidase_M20"/>
</dbReference>